<evidence type="ECO:0000313" key="4">
    <source>
        <dbReference type="EMBL" id="GFS88517.1"/>
    </source>
</evidence>
<dbReference type="InterPro" id="IPR014811">
    <property type="entry name" value="ArgoL1"/>
</dbReference>
<protein>
    <submittedName>
        <fullName evidence="5">Protein argonaute-2</fullName>
    </submittedName>
</protein>
<dbReference type="Proteomes" id="UP000887013">
    <property type="component" value="Unassembled WGS sequence"/>
</dbReference>
<dbReference type="CDD" id="cd02846">
    <property type="entry name" value="PAZ_argonaute_like"/>
    <property type="match status" value="1"/>
</dbReference>
<dbReference type="PROSITE" id="PS50821">
    <property type="entry name" value="PAZ"/>
    <property type="match status" value="1"/>
</dbReference>
<dbReference type="EMBL" id="BMAW01127730">
    <property type="protein sequence ID" value="GFU22422.1"/>
    <property type="molecule type" value="Genomic_DNA"/>
</dbReference>
<feature type="domain" description="Piwi" evidence="3">
    <location>
        <begin position="610"/>
        <end position="916"/>
    </location>
</feature>
<dbReference type="InterPro" id="IPR012337">
    <property type="entry name" value="RNaseH-like_sf"/>
</dbReference>
<comment type="caution">
    <text evidence="5">The sequence shown here is derived from an EMBL/GenBank/DDBJ whole genome shotgun (WGS) entry which is preliminary data.</text>
</comment>
<dbReference type="EMBL" id="BMAW01099139">
    <property type="protein sequence ID" value="GFS88517.1"/>
    <property type="molecule type" value="Genomic_DNA"/>
</dbReference>
<dbReference type="OrthoDB" id="10252740at2759"/>
<reference evidence="5" key="1">
    <citation type="submission" date="2020-08" db="EMBL/GenBank/DDBJ databases">
        <title>Multicomponent nature underlies the extraordinary mechanical properties of spider dragline silk.</title>
        <authorList>
            <person name="Kono N."/>
            <person name="Nakamura H."/>
            <person name="Mori M."/>
            <person name="Yoshida Y."/>
            <person name="Ohtoshi R."/>
            <person name="Malay A.D."/>
            <person name="Moran D.A.P."/>
            <person name="Tomita M."/>
            <person name="Numata K."/>
            <person name="Arakawa K."/>
        </authorList>
    </citation>
    <scope>NUCLEOTIDE SEQUENCE</scope>
</reference>
<gene>
    <name evidence="5" type="primary">Ago2</name>
    <name evidence="5" type="ORF">NPIL_516631</name>
    <name evidence="4" type="ORF">NPIL_645401</name>
</gene>
<dbReference type="Pfam" id="PF16486">
    <property type="entry name" value="ArgoN"/>
    <property type="match status" value="1"/>
</dbReference>
<sequence length="955" mass="108048">MPKKGRGRGRGRGIIASSLENKLKTEPTIGRDDFPKLETSNFPPLSSEAISLPGPSSDCNPKLHLPSQDNKNLSEELDKLSLLEKGETLSIGPEHKEKTVAKFAPRPNYGTAGRPITLISNYFPLKFQPGTIYHYDVEIISLDQLAKYGKPVKKTTAAEASGKYTRIEHQLDKNVGKLKCREVIEKLVSNQLLQSYNPVYDGAKNIFTSKPLPFEGKVSFTVELQNGDKIRKYKVDIKPIKKENGTNATDLDSLLKTYDGQSEFIMALNCIINHRETTSLQIQIGRSFFYLHQPNKISLGEGLEIWFGYNQSLHLTHKGPAVVINLSAKAFHKAGPVLDYAYDVLRRDISRGGPMRPQEIKRLEEALNGLRVKVTHLHYPRKYTVQGLSKLTAEEMKITYEGEEMSIARYFEIKYKRLMYPYLPCLFMRSSNNQTYIPFENCSILEGQPKLGKLSGALTGKMIRQTAISPNDRFKAIDQSAQIVKKESGKKLESYKLFMDLKFKNVEGRVIDRPSLFYQGGNTCDPDNRGVWRMDGKIFYKTSISIESWILLNFAEDCTMDALHRFVDTFLRTGKKVGLNFGEFLGIKHFGRRDNAEAALKYALGTNAKFALIVLSRRDTFHNYDEIKFIADYKLGFVTQCIEDNVLNRINDQIANNICLKINIKLGGINHILKNRPKVFFKPVIILGADAIHSPRGSGCPSIAAVVGSMDAWPSKYKVECRVQENPDGNKISQEVILDIKNMVKNLLNAFYDNTCGKYPEKIIFFRDGVSEGQFLTVRDEEVTAVQKASFEVIGKVMPITYIIVQKRHQTRFRPYNPKDGVGRGCNIPPGTTVDTDITHPDLFDYFLNSHEGIQGTSKPAHYTVLHDDNMFDADELQMLSYHLCYMYGKCNRSVSIPAPVLYADLACYRAKKYADFHIMKATSSVSSKSGSRLPDYVRQAIDNMGQYRNSMFFL</sequence>
<proteinExistence type="predicted"/>
<dbReference type="InterPro" id="IPR003165">
    <property type="entry name" value="Piwi"/>
</dbReference>
<organism evidence="5 6">
    <name type="scientific">Nephila pilipes</name>
    <name type="common">Giant wood spider</name>
    <name type="synonym">Nephila maculata</name>
    <dbReference type="NCBI Taxonomy" id="299642"/>
    <lineage>
        <taxon>Eukaryota</taxon>
        <taxon>Metazoa</taxon>
        <taxon>Ecdysozoa</taxon>
        <taxon>Arthropoda</taxon>
        <taxon>Chelicerata</taxon>
        <taxon>Arachnida</taxon>
        <taxon>Araneae</taxon>
        <taxon>Araneomorphae</taxon>
        <taxon>Entelegynae</taxon>
        <taxon>Araneoidea</taxon>
        <taxon>Nephilidae</taxon>
        <taxon>Nephila</taxon>
    </lineage>
</organism>
<dbReference type="GO" id="GO:0034587">
    <property type="term" value="P:piRNA processing"/>
    <property type="evidence" value="ECO:0007669"/>
    <property type="project" value="UniProtKB-ARBA"/>
</dbReference>
<dbReference type="InterPro" id="IPR045246">
    <property type="entry name" value="Piwi_ago-like"/>
</dbReference>
<feature type="region of interest" description="Disordered" evidence="1">
    <location>
        <begin position="1"/>
        <end position="69"/>
    </location>
</feature>
<dbReference type="InterPro" id="IPR036085">
    <property type="entry name" value="PAZ_dom_sf"/>
</dbReference>
<dbReference type="Pfam" id="PF08699">
    <property type="entry name" value="ArgoL1"/>
    <property type="match status" value="1"/>
</dbReference>
<dbReference type="Gene3D" id="2.170.260.10">
    <property type="entry name" value="paz domain"/>
    <property type="match status" value="1"/>
</dbReference>
<feature type="compositionally biased region" description="Basic and acidic residues" evidence="1">
    <location>
        <begin position="21"/>
        <end position="36"/>
    </location>
</feature>
<accession>A0A8X6UJZ8</accession>
<dbReference type="InterPro" id="IPR032474">
    <property type="entry name" value="Argonaute_N"/>
</dbReference>
<dbReference type="SMART" id="SM00950">
    <property type="entry name" value="Piwi"/>
    <property type="match status" value="1"/>
</dbReference>
<name>A0A8X6UJZ8_NEPPI</name>
<dbReference type="Pfam" id="PF02171">
    <property type="entry name" value="Piwi"/>
    <property type="match status" value="1"/>
</dbReference>
<dbReference type="SUPFAM" id="SSF53098">
    <property type="entry name" value="Ribonuclease H-like"/>
    <property type="match status" value="1"/>
</dbReference>
<dbReference type="SUPFAM" id="SSF101690">
    <property type="entry name" value="PAZ domain"/>
    <property type="match status" value="1"/>
</dbReference>
<dbReference type="Pfam" id="PF02170">
    <property type="entry name" value="PAZ"/>
    <property type="match status" value="1"/>
</dbReference>
<feature type="domain" description="PAZ" evidence="2">
    <location>
        <begin position="336"/>
        <end position="446"/>
    </location>
</feature>
<dbReference type="GO" id="GO:0003723">
    <property type="term" value="F:RNA binding"/>
    <property type="evidence" value="ECO:0007669"/>
    <property type="project" value="InterPro"/>
</dbReference>
<evidence type="ECO:0000313" key="6">
    <source>
        <dbReference type="Proteomes" id="UP000887013"/>
    </source>
</evidence>
<dbReference type="Gene3D" id="3.30.420.10">
    <property type="entry name" value="Ribonuclease H-like superfamily/Ribonuclease H"/>
    <property type="match status" value="1"/>
</dbReference>
<dbReference type="InterPro" id="IPR003100">
    <property type="entry name" value="PAZ_dom"/>
</dbReference>
<keyword evidence="6" id="KW-1185">Reference proteome</keyword>
<evidence type="ECO:0000259" key="2">
    <source>
        <dbReference type="PROSITE" id="PS50821"/>
    </source>
</evidence>
<dbReference type="Gene3D" id="3.40.50.2300">
    <property type="match status" value="1"/>
</dbReference>
<dbReference type="PANTHER" id="PTHR22891">
    <property type="entry name" value="EUKARYOTIC TRANSLATION INITIATION FACTOR 2C"/>
    <property type="match status" value="1"/>
</dbReference>
<dbReference type="AlphaFoldDB" id="A0A8X6UJZ8"/>
<evidence type="ECO:0000259" key="3">
    <source>
        <dbReference type="PROSITE" id="PS50822"/>
    </source>
</evidence>
<dbReference type="SMART" id="SM01163">
    <property type="entry name" value="DUF1785"/>
    <property type="match status" value="1"/>
</dbReference>
<dbReference type="PROSITE" id="PS50822">
    <property type="entry name" value="PIWI"/>
    <property type="match status" value="1"/>
</dbReference>
<evidence type="ECO:0000256" key="1">
    <source>
        <dbReference type="SAM" id="MobiDB-lite"/>
    </source>
</evidence>
<dbReference type="InterPro" id="IPR036397">
    <property type="entry name" value="RNaseH_sf"/>
</dbReference>
<dbReference type="CDD" id="cd04657">
    <property type="entry name" value="Piwi_ago-like"/>
    <property type="match status" value="1"/>
</dbReference>
<dbReference type="Pfam" id="PF16487">
    <property type="entry name" value="ArgoMid"/>
    <property type="match status" value="1"/>
</dbReference>
<feature type="compositionally biased region" description="Basic residues" evidence="1">
    <location>
        <begin position="1"/>
        <end position="11"/>
    </location>
</feature>
<evidence type="ECO:0000313" key="5">
    <source>
        <dbReference type="EMBL" id="GFU22422.1"/>
    </source>
</evidence>
<dbReference type="InterPro" id="IPR032473">
    <property type="entry name" value="Argonaute_Mid_dom"/>
</dbReference>